<dbReference type="EMBL" id="BGPR01000733">
    <property type="protein sequence ID" value="GBM33407.1"/>
    <property type="molecule type" value="Genomic_DNA"/>
</dbReference>
<dbReference type="Proteomes" id="UP000499080">
    <property type="component" value="Unassembled WGS sequence"/>
</dbReference>
<protein>
    <submittedName>
        <fullName evidence="1">Uncharacterized protein</fullName>
    </submittedName>
</protein>
<evidence type="ECO:0000313" key="1">
    <source>
        <dbReference type="EMBL" id="GBM33407.1"/>
    </source>
</evidence>
<sequence>MSKQFYVLSFLRGKLSSHLDDGGLVSKFRLPLFCGVRDSNQSKIRRASGSGELKSNGIKYSPYCQVGKFREGTPVQVSSSFDDGSKLRGVSQNSADIILFRNGT</sequence>
<reference evidence="1 2" key="1">
    <citation type="journal article" date="2019" name="Sci. Rep.">
        <title>Orb-weaving spider Araneus ventricosus genome elucidates the spidroin gene catalogue.</title>
        <authorList>
            <person name="Kono N."/>
            <person name="Nakamura H."/>
            <person name="Ohtoshi R."/>
            <person name="Moran D.A.P."/>
            <person name="Shinohara A."/>
            <person name="Yoshida Y."/>
            <person name="Fujiwara M."/>
            <person name="Mori M."/>
            <person name="Tomita M."/>
            <person name="Arakawa K."/>
        </authorList>
    </citation>
    <scope>NUCLEOTIDE SEQUENCE [LARGE SCALE GENOMIC DNA]</scope>
</reference>
<name>A0A4Y2EY17_ARAVE</name>
<accession>A0A4Y2EY17</accession>
<evidence type="ECO:0000313" key="2">
    <source>
        <dbReference type="Proteomes" id="UP000499080"/>
    </source>
</evidence>
<organism evidence="1 2">
    <name type="scientific">Araneus ventricosus</name>
    <name type="common">Orbweaver spider</name>
    <name type="synonym">Epeira ventricosa</name>
    <dbReference type="NCBI Taxonomy" id="182803"/>
    <lineage>
        <taxon>Eukaryota</taxon>
        <taxon>Metazoa</taxon>
        <taxon>Ecdysozoa</taxon>
        <taxon>Arthropoda</taxon>
        <taxon>Chelicerata</taxon>
        <taxon>Arachnida</taxon>
        <taxon>Araneae</taxon>
        <taxon>Araneomorphae</taxon>
        <taxon>Entelegynae</taxon>
        <taxon>Araneoidea</taxon>
        <taxon>Araneidae</taxon>
        <taxon>Araneus</taxon>
    </lineage>
</organism>
<comment type="caution">
    <text evidence="1">The sequence shown here is derived from an EMBL/GenBank/DDBJ whole genome shotgun (WGS) entry which is preliminary data.</text>
</comment>
<gene>
    <name evidence="1" type="ORF">AVEN_31410_1</name>
</gene>
<proteinExistence type="predicted"/>
<dbReference type="AlphaFoldDB" id="A0A4Y2EY17"/>
<keyword evidence="2" id="KW-1185">Reference proteome</keyword>